<proteinExistence type="predicted"/>
<dbReference type="EMBL" id="LVLJ01001187">
    <property type="protein sequence ID" value="OAE31084.1"/>
    <property type="molecule type" value="Genomic_DNA"/>
</dbReference>
<dbReference type="InterPro" id="IPR027417">
    <property type="entry name" value="P-loop_NTPase"/>
</dbReference>
<dbReference type="GO" id="GO:0016020">
    <property type="term" value="C:membrane"/>
    <property type="evidence" value="ECO:0007669"/>
    <property type="project" value="InterPro"/>
</dbReference>
<dbReference type="FunFam" id="3.40.50.300:FF:001645">
    <property type="entry name" value="ABC transporter I family member 11 chloroplastic"/>
    <property type="match status" value="1"/>
</dbReference>
<dbReference type="SUPFAM" id="SSF52540">
    <property type="entry name" value="P-loop containing nucleoside triphosphate hydrolases"/>
    <property type="match status" value="1"/>
</dbReference>
<dbReference type="InterPro" id="IPR003593">
    <property type="entry name" value="AAA+_ATPase"/>
</dbReference>
<dbReference type="CDD" id="cd03225">
    <property type="entry name" value="ABC_cobalt_CbiO_domain1"/>
    <property type="match status" value="1"/>
</dbReference>
<name>A0A176WDU5_MARPO</name>
<dbReference type="Proteomes" id="UP000077202">
    <property type="component" value="Unassembled WGS sequence"/>
</dbReference>
<dbReference type="InterPro" id="IPR050095">
    <property type="entry name" value="ECF_ABC_transporter_ATP-bd"/>
</dbReference>
<dbReference type="Gene3D" id="3.40.50.300">
    <property type="entry name" value="P-loop containing nucleotide triphosphate hydrolases"/>
    <property type="match status" value="1"/>
</dbReference>
<reference evidence="6 7" key="1">
    <citation type="submission" date="2016-03" db="EMBL/GenBank/DDBJ databases">
        <title>Mechanisms controlling the formation of the plant cell surface in tip-growing cells are functionally conserved among land plants.</title>
        <authorList>
            <person name="Honkanen S."/>
            <person name="Jones V.A."/>
            <person name="Morieri G."/>
            <person name="Champion C."/>
            <person name="Hetherington A.J."/>
            <person name="Kelly S."/>
            <person name="Saint-Marcoux D."/>
            <person name="Proust H."/>
            <person name="Prescott H."/>
            <person name="Dolan L."/>
        </authorList>
    </citation>
    <scope>NUCLEOTIDE SEQUENCE [LARGE SCALE GENOMIC DNA]</scope>
    <source>
        <strain evidence="7">cv. Tak-1 and cv. Tak-2</strain>
        <tissue evidence="6">Whole gametophyte</tissue>
    </source>
</reference>
<dbReference type="PROSITE" id="PS50893">
    <property type="entry name" value="ABC_TRANSPORTER_2"/>
    <property type="match status" value="1"/>
</dbReference>
<organism evidence="6 7">
    <name type="scientific">Marchantia polymorpha subsp. ruderalis</name>
    <dbReference type="NCBI Taxonomy" id="1480154"/>
    <lineage>
        <taxon>Eukaryota</taxon>
        <taxon>Viridiplantae</taxon>
        <taxon>Streptophyta</taxon>
        <taxon>Embryophyta</taxon>
        <taxon>Marchantiophyta</taxon>
        <taxon>Marchantiopsida</taxon>
        <taxon>Marchantiidae</taxon>
        <taxon>Marchantiales</taxon>
        <taxon>Marchantiaceae</taxon>
        <taxon>Marchantia</taxon>
    </lineage>
</organism>
<feature type="domain" description="ABC transporter" evidence="4">
    <location>
        <begin position="89"/>
        <end position="319"/>
    </location>
</feature>
<dbReference type="EMBL" id="AP019871">
    <property type="protein sequence ID" value="BBN13422.1"/>
    <property type="molecule type" value="Genomic_DNA"/>
</dbReference>
<dbReference type="GO" id="GO:0009941">
    <property type="term" value="C:chloroplast envelope"/>
    <property type="evidence" value="ECO:0007669"/>
    <property type="project" value="TreeGrafter"/>
</dbReference>
<dbReference type="AlphaFoldDB" id="A0A176WDU5"/>
<dbReference type="PANTHER" id="PTHR43553">
    <property type="entry name" value="HEAVY METAL TRANSPORTER"/>
    <property type="match status" value="1"/>
</dbReference>
<accession>A0A176WDU5</accession>
<reference evidence="8" key="3">
    <citation type="journal article" date="2020" name="Curr. Biol.">
        <title>Chromatin organization in early land plants reveals an ancestral association between H3K27me3, transposons, and constitutive heterochromatin.</title>
        <authorList>
            <person name="Montgomery S.A."/>
            <person name="Tanizawa Y."/>
            <person name="Galik B."/>
            <person name="Wang N."/>
            <person name="Ito T."/>
            <person name="Mochizuki T."/>
            <person name="Akimcheva S."/>
            <person name="Bowman J.L."/>
            <person name="Cognat V."/>
            <person name="Marechal-Drouard L."/>
            <person name="Ekker H."/>
            <person name="Hong S.F."/>
            <person name="Kohchi T."/>
            <person name="Lin S.S."/>
            <person name="Liu L.D."/>
            <person name="Nakamura Y."/>
            <person name="Valeeva L.R."/>
            <person name="Shakirov E.V."/>
            <person name="Shippen D.E."/>
            <person name="Wei W.L."/>
            <person name="Yagura M."/>
            <person name="Yamaoka S."/>
            <person name="Yamato K.T."/>
            <person name="Liu C."/>
            <person name="Berger F."/>
        </authorList>
    </citation>
    <scope>NUCLEOTIDE SEQUENCE [LARGE SCALE GENOMIC DNA]</scope>
    <source>
        <strain evidence="8">Tak-1</strain>
    </source>
</reference>
<gene>
    <name evidence="6" type="ORF">AXG93_4031s1360</name>
    <name evidence="5" type="ORF">Mp_6g03320</name>
</gene>
<evidence type="ECO:0000313" key="7">
    <source>
        <dbReference type="Proteomes" id="UP000077202"/>
    </source>
</evidence>
<dbReference type="InterPro" id="IPR003439">
    <property type="entry name" value="ABC_transporter-like_ATP-bd"/>
</dbReference>
<dbReference type="GO" id="GO:0005524">
    <property type="term" value="F:ATP binding"/>
    <property type="evidence" value="ECO:0007669"/>
    <property type="project" value="UniProtKB-KW"/>
</dbReference>
<keyword evidence="3" id="KW-0067">ATP-binding</keyword>
<dbReference type="InterPro" id="IPR015856">
    <property type="entry name" value="ABC_transpr_CbiO/EcfA_su"/>
</dbReference>
<evidence type="ECO:0000313" key="6">
    <source>
        <dbReference type="EMBL" id="OAE31084.1"/>
    </source>
</evidence>
<keyword evidence="1" id="KW-0813">Transport</keyword>
<reference evidence="5" key="2">
    <citation type="journal article" date="2019" name="Curr. Biol.">
        <title>Chromatin organization in early land plants reveals an ancestral association between H3K27me3, transposons, and constitutive heterochromatin.</title>
        <authorList>
            <person name="Montgomery S.A."/>
            <person name="Tanizawa Y."/>
            <person name="Galik B."/>
            <person name="Wang N."/>
            <person name="Ito T."/>
            <person name="Mochizuki T."/>
            <person name="Akimcheva S."/>
            <person name="Bowman J."/>
            <person name="Cognat V."/>
            <person name="Drouard L."/>
            <person name="Ekker H."/>
            <person name="Houng S."/>
            <person name="Kohchi T."/>
            <person name="Lin S."/>
            <person name="Liu L.D."/>
            <person name="Nakamura Y."/>
            <person name="Valeeva L.R."/>
            <person name="Shakirov E.V."/>
            <person name="Shippen D.E."/>
            <person name="Wei W."/>
            <person name="Yagura M."/>
            <person name="Yamaoka S."/>
            <person name="Yamato K.T."/>
            <person name="Liu C."/>
            <person name="Berger F."/>
        </authorList>
    </citation>
    <scope>NUCLEOTIDE SEQUENCE [LARGE SCALE GENOMIC DNA]</scope>
    <source>
        <strain evidence="5">Tak-1</strain>
    </source>
</reference>
<evidence type="ECO:0000313" key="5">
    <source>
        <dbReference type="EMBL" id="BBN13422.1"/>
    </source>
</evidence>
<dbReference type="Proteomes" id="UP001162541">
    <property type="component" value="Chromosome 6"/>
</dbReference>
<dbReference type="PANTHER" id="PTHR43553:SF1">
    <property type="entry name" value="ABC TRANSPORTER I FAMILY MEMBER 11, CHLOROPLASTIC"/>
    <property type="match status" value="1"/>
</dbReference>
<keyword evidence="2" id="KW-0547">Nucleotide-binding</keyword>
<sequence>MNLLHAPSMSSRFENPFLPHVRRHVTIDRTGRERVRLSTPAEWKSFSCNSGNEFPRRGKLDKASRRVYAPIASVARTEGTASIQETDILQVKGVTYRPPGSDATLLDNVSFSLPEKSLGLLYGPSGSGKTTLLQVLGGLATPTNGTIYIGNNSTDSTKNPHGPGSLSARVGIVFQFPERFFLTDTIVEELIFGWSRQTQDPVLRQTQTLKLQSAVYAVGLSGLPLDMNPRNLSDGYKRRLALAVQLVRMPEIMLLDEPLAGLDWRARADVVKLLSALKKEKTIIVVSHDLRELSPIVDRAWQMEMGGVLTQQPWTSTVTK</sequence>
<protein>
    <recommendedName>
        <fullName evidence="4">ABC transporter domain-containing protein</fullName>
    </recommendedName>
</protein>
<dbReference type="GO" id="GO:0016887">
    <property type="term" value="F:ATP hydrolysis activity"/>
    <property type="evidence" value="ECO:0007669"/>
    <property type="project" value="InterPro"/>
</dbReference>
<dbReference type="SMART" id="SM00382">
    <property type="entry name" value="AAA"/>
    <property type="match status" value="1"/>
</dbReference>
<evidence type="ECO:0000259" key="4">
    <source>
        <dbReference type="PROSITE" id="PS50893"/>
    </source>
</evidence>
<evidence type="ECO:0000256" key="3">
    <source>
        <dbReference type="ARBA" id="ARBA00022840"/>
    </source>
</evidence>
<evidence type="ECO:0000313" key="8">
    <source>
        <dbReference type="Proteomes" id="UP001162541"/>
    </source>
</evidence>
<dbReference type="GO" id="GO:0042626">
    <property type="term" value="F:ATPase-coupled transmembrane transporter activity"/>
    <property type="evidence" value="ECO:0007669"/>
    <property type="project" value="TreeGrafter"/>
</dbReference>
<dbReference type="Pfam" id="PF00005">
    <property type="entry name" value="ABC_tran"/>
    <property type="match status" value="1"/>
</dbReference>
<evidence type="ECO:0000256" key="1">
    <source>
        <dbReference type="ARBA" id="ARBA00022448"/>
    </source>
</evidence>
<keyword evidence="7" id="KW-1185">Reference proteome</keyword>
<evidence type="ECO:0000256" key="2">
    <source>
        <dbReference type="ARBA" id="ARBA00022741"/>
    </source>
</evidence>